<protein>
    <submittedName>
        <fullName evidence="1">Uncharacterized protein</fullName>
    </submittedName>
</protein>
<dbReference type="EMBL" id="ML992505">
    <property type="protein sequence ID" value="KAF2224259.1"/>
    <property type="molecule type" value="Genomic_DNA"/>
</dbReference>
<evidence type="ECO:0000313" key="1">
    <source>
        <dbReference type="EMBL" id="KAF2224259.1"/>
    </source>
</evidence>
<gene>
    <name evidence="1" type="ORF">BDZ85DRAFT_248971</name>
</gene>
<proteinExistence type="predicted"/>
<sequence length="158" mass="17462">MPTNIGMRHHEFPCSLNKRTIMLSVELPDACCCEAIGSLCGRNWLLDILAHGGGGEMTMTHTRQLQATTFLPEPSPLYQAVYAFDQHQMGDQSPSIHPDVYSTLPDQASFTRLFGRAGRPAVSAAVPQHSSTPTVAQWDRVLDDVEERVLKRSEAEDP</sequence>
<reference evidence="2" key="1">
    <citation type="journal article" date="2020" name="Stud. Mycol.">
        <title>101 Dothideomycetes genomes: A test case for predicting lifestyles and emergence of pathogens.</title>
        <authorList>
            <person name="Haridas S."/>
            <person name="Albert R."/>
            <person name="Binder M."/>
            <person name="Bloem J."/>
            <person name="LaButti K."/>
            <person name="Salamov A."/>
            <person name="Andreopoulos B."/>
            <person name="Baker S."/>
            <person name="Barry K."/>
            <person name="Bills G."/>
            <person name="Bluhm B."/>
            <person name="Cannon C."/>
            <person name="Castanera R."/>
            <person name="Culley D."/>
            <person name="Daum C."/>
            <person name="Ezra D."/>
            <person name="Gonzalez J."/>
            <person name="Henrissat B."/>
            <person name="Kuo A."/>
            <person name="Liang C."/>
            <person name="Lipzen A."/>
            <person name="Lutzoni F."/>
            <person name="Magnuson J."/>
            <person name="Mondo S."/>
            <person name="Nolan M."/>
            <person name="Ohm R."/>
            <person name="Pangilinan J."/>
            <person name="Park H.-J."/>
            <person name="Ramirez L."/>
            <person name="Alfaro M."/>
            <person name="Sun H."/>
            <person name="Tritt A."/>
            <person name="Yoshinaga Y."/>
            <person name="Zwiers L.-H."/>
            <person name="Turgeon B."/>
            <person name="Goodwin S."/>
            <person name="Spatafora J."/>
            <person name="Crous P."/>
            <person name="Grigoriev I."/>
        </authorList>
    </citation>
    <scope>NUCLEOTIDE SEQUENCE [LARGE SCALE GENOMIC DNA]</scope>
    <source>
        <strain evidence="2">CECT 20119</strain>
    </source>
</reference>
<keyword evidence="2" id="KW-1185">Reference proteome</keyword>
<accession>A0A6A6GF61</accession>
<dbReference type="Proteomes" id="UP000799538">
    <property type="component" value="Unassembled WGS sequence"/>
</dbReference>
<dbReference type="AlphaFoldDB" id="A0A6A6GF61"/>
<name>A0A6A6GF61_9PEZI</name>
<evidence type="ECO:0000313" key="2">
    <source>
        <dbReference type="Proteomes" id="UP000799538"/>
    </source>
</evidence>
<organism evidence="1 2">
    <name type="scientific">Elsinoe ampelina</name>
    <dbReference type="NCBI Taxonomy" id="302913"/>
    <lineage>
        <taxon>Eukaryota</taxon>
        <taxon>Fungi</taxon>
        <taxon>Dikarya</taxon>
        <taxon>Ascomycota</taxon>
        <taxon>Pezizomycotina</taxon>
        <taxon>Dothideomycetes</taxon>
        <taxon>Dothideomycetidae</taxon>
        <taxon>Myriangiales</taxon>
        <taxon>Elsinoaceae</taxon>
        <taxon>Elsinoe</taxon>
    </lineage>
</organism>